<feature type="region of interest" description="Disordered" evidence="1">
    <location>
        <begin position="1"/>
        <end position="60"/>
    </location>
</feature>
<protein>
    <submittedName>
        <fullName evidence="2">Uncharacterized protein</fullName>
    </submittedName>
</protein>
<proteinExistence type="predicted"/>
<dbReference type="Proteomes" id="UP000037712">
    <property type="component" value="Unassembled WGS sequence"/>
</dbReference>
<organism evidence="2 3">
    <name type="scientific">Rhodococcus rhodochrous KG-21</name>
    <dbReference type="NCBI Taxonomy" id="1441923"/>
    <lineage>
        <taxon>Bacteria</taxon>
        <taxon>Bacillati</taxon>
        <taxon>Actinomycetota</taxon>
        <taxon>Actinomycetes</taxon>
        <taxon>Mycobacteriales</taxon>
        <taxon>Nocardiaceae</taxon>
        <taxon>Rhodococcus</taxon>
    </lineage>
</organism>
<gene>
    <name evidence="2" type="ORF">Z051_12190</name>
</gene>
<accession>A0A0M8PPJ5</accession>
<reference evidence="2 3" key="1">
    <citation type="journal article" date="2015" name="Genome Announc.">
        <title>Draft Genome Sequence of Rhodococcus rhodochrous Strain KG-21, a Soil Isolate from Oil Fields of Krishna-Godavari Basin, India.</title>
        <authorList>
            <person name="Dawar C."/>
            <person name="Aggarwal R.K."/>
        </authorList>
    </citation>
    <scope>NUCLEOTIDE SEQUENCE [LARGE SCALE GENOMIC DNA]</scope>
    <source>
        <strain evidence="2 3">KG-21</strain>
    </source>
</reference>
<dbReference type="RefSeq" id="WP_003936872.1">
    <property type="nucleotide sequence ID" value="NZ_AZYO01000027.1"/>
</dbReference>
<dbReference type="AlphaFoldDB" id="A0A0M8PPJ5"/>
<comment type="caution">
    <text evidence="2">The sequence shown here is derived from an EMBL/GenBank/DDBJ whole genome shotgun (WGS) entry which is preliminary data.</text>
</comment>
<evidence type="ECO:0000313" key="2">
    <source>
        <dbReference type="EMBL" id="KOS55948.1"/>
    </source>
</evidence>
<evidence type="ECO:0000313" key="3">
    <source>
        <dbReference type="Proteomes" id="UP000037712"/>
    </source>
</evidence>
<reference evidence="3" key="2">
    <citation type="submission" date="2015-01" db="EMBL/GenBank/DDBJ databases">
        <title>Draft genome sequence of potential hydrocarbon metabolising strain of Rhodococcus rhodochrous.</title>
        <authorList>
            <person name="Aggarwal R.K."/>
            <person name="Dawar C."/>
        </authorList>
    </citation>
    <scope>NUCLEOTIDE SEQUENCE [LARGE SCALE GENOMIC DNA]</scope>
    <source>
        <strain evidence="3">KG-21</strain>
    </source>
</reference>
<evidence type="ECO:0000256" key="1">
    <source>
        <dbReference type="SAM" id="MobiDB-lite"/>
    </source>
</evidence>
<sequence length="60" mass="6441">MDDTAATKARSASGSRTPQETHELSQEDLAAVVEALTGRPAGVPEPTQAPKRRRSPRKKT</sequence>
<name>A0A0M8PPJ5_RHORH</name>
<dbReference type="EMBL" id="AZYO01000027">
    <property type="protein sequence ID" value="KOS55948.1"/>
    <property type="molecule type" value="Genomic_DNA"/>
</dbReference>
<feature type="compositionally biased region" description="Basic residues" evidence="1">
    <location>
        <begin position="50"/>
        <end position="60"/>
    </location>
</feature>
<dbReference type="PATRIC" id="fig|1441923.3.peg.2682"/>